<accession>A0A8D8Z3D1</accession>
<dbReference type="EMBL" id="HBUF01410937">
    <property type="protein sequence ID" value="CAG6739026.1"/>
    <property type="molecule type" value="Transcribed_RNA"/>
</dbReference>
<proteinExistence type="predicted"/>
<organism evidence="1">
    <name type="scientific">Cacopsylla melanoneura</name>
    <dbReference type="NCBI Taxonomy" id="428564"/>
    <lineage>
        <taxon>Eukaryota</taxon>
        <taxon>Metazoa</taxon>
        <taxon>Ecdysozoa</taxon>
        <taxon>Arthropoda</taxon>
        <taxon>Hexapoda</taxon>
        <taxon>Insecta</taxon>
        <taxon>Pterygota</taxon>
        <taxon>Neoptera</taxon>
        <taxon>Paraneoptera</taxon>
        <taxon>Hemiptera</taxon>
        <taxon>Sternorrhyncha</taxon>
        <taxon>Psylloidea</taxon>
        <taxon>Psyllidae</taxon>
        <taxon>Psyllinae</taxon>
        <taxon>Cacopsylla</taxon>
    </lineage>
</organism>
<reference evidence="1" key="1">
    <citation type="submission" date="2021-05" db="EMBL/GenBank/DDBJ databases">
        <authorList>
            <person name="Alioto T."/>
            <person name="Alioto T."/>
            <person name="Gomez Garrido J."/>
        </authorList>
    </citation>
    <scope>NUCLEOTIDE SEQUENCE</scope>
</reference>
<name>A0A8D8Z3D1_9HEMI</name>
<evidence type="ECO:0000313" key="1">
    <source>
        <dbReference type="EMBL" id="CAG6739027.1"/>
    </source>
</evidence>
<dbReference type="AlphaFoldDB" id="A0A8D8Z3D1"/>
<dbReference type="EMBL" id="HBUF01410939">
    <property type="protein sequence ID" value="CAG6739027.1"/>
    <property type="molecule type" value="Transcribed_RNA"/>
</dbReference>
<protein>
    <submittedName>
        <fullName evidence="1">Uncharacterized protein</fullName>
    </submittedName>
</protein>
<sequence length="131" mass="15597">MAETVKKCILKGEIVCNILLGKKIQSLGTSCRYSSWYFLQKIFQNVRRSTECKLIQAIIYFNDYNMNFTVVTMKKSKSWKLKRTGILQKNNIVYINNMYVYFKTFKFLLGTKKQILLNNNEKLNKYIEKYS</sequence>